<reference evidence="6 7" key="1">
    <citation type="journal article" date="2018" name="Nat. Ecol. Evol.">
        <title>Genomic signatures of mitonuclear coevolution across populations of Tigriopus californicus.</title>
        <authorList>
            <person name="Barreto F.S."/>
            <person name="Watson E.T."/>
            <person name="Lima T.G."/>
            <person name="Willett C.S."/>
            <person name="Edmands S."/>
            <person name="Li W."/>
            <person name="Burton R.S."/>
        </authorList>
    </citation>
    <scope>NUCLEOTIDE SEQUENCE [LARGE SCALE GENOMIC DNA]</scope>
    <source>
        <strain evidence="6 7">San Diego</strain>
    </source>
</reference>
<evidence type="ECO:0000256" key="1">
    <source>
        <dbReference type="ARBA" id="ARBA00013260"/>
    </source>
</evidence>
<dbReference type="InterPro" id="IPR000352">
    <property type="entry name" value="Pep_chain_release_fac_I"/>
</dbReference>
<evidence type="ECO:0000259" key="5">
    <source>
        <dbReference type="PROSITE" id="PS00745"/>
    </source>
</evidence>
<accession>A0A553PMI4</accession>
<dbReference type="STRING" id="6832.A0A553PMI4"/>
<dbReference type="SUPFAM" id="SSF110916">
    <property type="entry name" value="Peptidyl-tRNA hydrolase domain-like"/>
    <property type="match status" value="1"/>
</dbReference>
<gene>
    <name evidence="6" type="ORF">TCAL_06889</name>
</gene>
<evidence type="ECO:0000256" key="3">
    <source>
        <dbReference type="ARBA" id="ARBA00039441"/>
    </source>
</evidence>
<evidence type="ECO:0000313" key="6">
    <source>
        <dbReference type="EMBL" id="TRY78892.1"/>
    </source>
</evidence>
<dbReference type="Pfam" id="PF00472">
    <property type="entry name" value="RF-1"/>
    <property type="match status" value="1"/>
</dbReference>
<comment type="caution">
    <text evidence="6">The sequence shown here is derived from an EMBL/GenBank/DDBJ whole genome shotgun (WGS) entry which is preliminary data.</text>
</comment>
<dbReference type="PANTHER" id="PTHR11075">
    <property type="entry name" value="PEPTIDE CHAIN RELEASE FACTOR"/>
    <property type="match status" value="1"/>
</dbReference>
<dbReference type="EC" id="3.1.1.29" evidence="1"/>
<comment type="similarity">
    <text evidence="2">Belongs to the prokaryotic/mitochondrial release factor family. Mitochondrion-specific ribosomal protein mL62 subfamily.</text>
</comment>
<dbReference type="GO" id="GO:0004045">
    <property type="term" value="F:peptidyl-tRNA hydrolase activity"/>
    <property type="evidence" value="ECO:0007669"/>
    <property type="project" value="UniProtKB-EC"/>
</dbReference>
<evidence type="ECO:0000313" key="7">
    <source>
        <dbReference type="Proteomes" id="UP000318571"/>
    </source>
</evidence>
<dbReference type="Proteomes" id="UP000318571">
    <property type="component" value="Chromosome 11"/>
</dbReference>
<name>A0A553PMI4_TIGCA</name>
<protein>
    <recommendedName>
        <fullName evidence="3">Large ribosomal subunit protein mL62</fullName>
        <ecNumber evidence="1">3.1.1.29</ecNumber>
    </recommendedName>
    <alternativeName>
        <fullName evidence="4">Peptidyl-tRNA hydrolase ICT1, mitochondrial</fullName>
    </alternativeName>
</protein>
<keyword evidence="7" id="KW-1185">Reference proteome</keyword>
<sequence length="185" mass="21870">MLIHARYKFYRTFWPYCLAYPKQTQIFPFNIHLDLSSKSLKLPDLFKRDIPVKELQFSYTHSSGPGGQNVNKVNSKVELRFHVDSAKWMDEDTKHKFKNRFQSLITGEGYFIVRSEKTRSQSQNQADAISKLRTNINVALTPEPAKFTEEELKSIESGKKRFKKVTLMDKRRRSIVKKDRKYSDW</sequence>
<proteinExistence type="inferred from homology"/>
<dbReference type="GO" id="GO:0070126">
    <property type="term" value="P:mitochondrial translational termination"/>
    <property type="evidence" value="ECO:0007669"/>
    <property type="project" value="TreeGrafter"/>
</dbReference>
<dbReference type="GO" id="GO:0005762">
    <property type="term" value="C:mitochondrial large ribosomal subunit"/>
    <property type="evidence" value="ECO:0007669"/>
    <property type="project" value="TreeGrafter"/>
</dbReference>
<evidence type="ECO:0000256" key="4">
    <source>
        <dbReference type="ARBA" id="ARBA00041531"/>
    </source>
</evidence>
<dbReference type="Gene3D" id="3.30.160.20">
    <property type="match status" value="1"/>
</dbReference>
<organism evidence="6 7">
    <name type="scientific">Tigriopus californicus</name>
    <name type="common">Marine copepod</name>
    <dbReference type="NCBI Taxonomy" id="6832"/>
    <lineage>
        <taxon>Eukaryota</taxon>
        <taxon>Metazoa</taxon>
        <taxon>Ecdysozoa</taxon>
        <taxon>Arthropoda</taxon>
        <taxon>Crustacea</taxon>
        <taxon>Multicrustacea</taxon>
        <taxon>Hexanauplia</taxon>
        <taxon>Copepoda</taxon>
        <taxon>Harpacticoida</taxon>
        <taxon>Harpacticidae</taxon>
        <taxon>Tigriopus</taxon>
    </lineage>
</organism>
<dbReference type="InterPro" id="IPR052104">
    <property type="entry name" value="Mito_Release_Factor_mL62"/>
</dbReference>
<evidence type="ECO:0000256" key="2">
    <source>
        <dbReference type="ARBA" id="ARBA00038225"/>
    </source>
</evidence>
<dbReference type="AlphaFoldDB" id="A0A553PMI4"/>
<dbReference type="EMBL" id="VCGU01000003">
    <property type="protein sequence ID" value="TRY78892.1"/>
    <property type="molecule type" value="Genomic_DNA"/>
</dbReference>
<dbReference type="GO" id="GO:0016150">
    <property type="term" value="F:translation release factor activity, codon nonspecific"/>
    <property type="evidence" value="ECO:0007669"/>
    <property type="project" value="TreeGrafter"/>
</dbReference>
<dbReference type="PROSITE" id="PS00745">
    <property type="entry name" value="RF_PROK_I"/>
    <property type="match status" value="1"/>
</dbReference>
<feature type="domain" description="Prokaryotic-type class I peptide chain release factors" evidence="5">
    <location>
        <begin position="61"/>
        <end position="77"/>
    </location>
</feature>
<dbReference type="PANTHER" id="PTHR11075:SF54">
    <property type="entry name" value="LARGE RIBOSOMAL SUBUNIT PROTEIN ML62"/>
    <property type="match status" value="1"/>
</dbReference>